<feature type="transmembrane region" description="Helical" evidence="1">
    <location>
        <begin position="298"/>
        <end position="318"/>
    </location>
</feature>
<dbReference type="KEGG" id="fcr:HYN56_05240"/>
<keyword evidence="3" id="KW-1185">Reference proteome</keyword>
<evidence type="ECO:0000313" key="3">
    <source>
        <dbReference type="Proteomes" id="UP000245250"/>
    </source>
</evidence>
<dbReference type="RefSeq" id="WP_109191217.1">
    <property type="nucleotide sequence ID" value="NZ_CP029255.1"/>
</dbReference>
<keyword evidence="1" id="KW-0472">Membrane</keyword>
<name>A0A2S1YHW7_9FLAO</name>
<evidence type="ECO:0000313" key="2">
    <source>
        <dbReference type="EMBL" id="AWK03659.1"/>
    </source>
</evidence>
<sequence>MSTKVPQNIEDQEIDLVQISKKISNFFDRINSSIFRSIQFFLRNWIIVLVLVVSGFAIGWYLDSTRKSYSNEIIVEPNFESVDYLYSKIDLLQSKVISNDTVFLKNVVGVKRPKRIKKIQIRPIVEAYKFVDNKERNFQLLELMAENGDINKILVDTLTSKNYRYHTVSFTTSEVGEDKDFAGPILNFLNNSEYFNTIQKIELKNLQGNIVQNDSIIKQINTVLSNFSNGTKSAQKNDKLVYYNENTQLNDLIKTKQGLIEEQGRNRLKLVSYENTIKEISKTINVESKKSINSKLKFYLPLLFLLLYVFVNSFKAFYRKQLLLVENEKNK</sequence>
<keyword evidence="1" id="KW-0812">Transmembrane</keyword>
<keyword evidence="1" id="KW-1133">Transmembrane helix</keyword>
<reference evidence="2 3" key="1">
    <citation type="submission" date="2018-05" db="EMBL/GenBank/DDBJ databases">
        <title>Genome sequencing of Flavobacterium sp. HYN0056.</title>
        <authorList>
            <person name="Yi H."/>
            <person name="Baek C."/>
        </authorList>
    </citation>
    <scope>NUCLEOTIDE SEQUENCE [LARGE SCALE GENOMIC DNA]</scope>
    <source>
        <strain evidence="2 3">HYN0056</strain>
    </source>
</reference>
<protein>
    <submittedName>
        <fullName evidence="2">Uncharacterized protein</fullName>
    </submittedName>
</protein>
<feature type="transmembrane region" description="Helical" evidence="1">
    <location>
        <begin position="42"/>
        <end position="62"/>
    </location>
</feature>
<dbReference type="OrthoDB" id="1452530at2"/>
<accession>A0A2S1YHW7</accession>
<proteinExistence type="predicted"/>
<dbReference type="Proteomes" id="UP000245250">
    <property type="component" value="Chromosome"/>
</dbReference>
<organism evidence="2 3">
    <name type="scientific">Flavobacterium crocinum</name>
    <dbReference type="NCBI Taxonomy" id="2183896"/>
    <lineage>
        <taxon>Bacteria</taxon>
        <taxon>Pseudomonadati</taxon>
        <taxon>Bacteroidota</taxon>
        <taxon>Flavobacteriia</taxon>
        <taxon>Flavobacteriales</taxon>
        <taxon>Flavobacteriaceae</taxon>
        <taxon>Flavobacterium</taxon>
    </lineage>
</organism>
<gene>
    <name evidence="2" type="ORF">HYN56_05240</name>
</gene>
<dbReference type="EMBL" id="CP029255">
    <property type="protein sequence ID" value="AWK03659.1"/>
    <property type="molecule type" value="Genomic_DNA"/>
</dbReference>
<evidence type="ECO:0000256" key="1">
    <source>
        <dbReference type="SAM" id="Phobius"/>
    </source>
</evidence>
<dbReference type="AlphaFoldDB" id="A0A2S1YHW7"/>